<dbReference type="EC" id="2.4.1.-" evidence="3"/>
<keyword evidence="2 3" id="KW-0808">Transferase</keyword>
<name>A0ABP1R207_9HEXA</name>
<organism evidence="4 5">
    <name type="scientific">Orchesella dallaii</name>
    <dbReference type="NCBI Taxonomy" id="48710"/>
    <lineage>
        <taxon>Eukaryota</taxon>
        <taxon>Metazoa</taxon>
        <taxon>Ecdysozoa</taxon>
        <taxon>Arthropoda</taxon>
        <taxon>Hexapoda</taxon>
        <taxon>Collembola</taxon>
        <taxon>Entomobryomorpha</taxon>
        <taxon>Entomobryoidea</taxon>
        <taxon>Orchesellidae</taxon>
        <taxon>Orchesellinae</taxon>
        <taxon>Orchesella</taxon>
    </lineage>
</organism>
<dbReference type="EMBL" id="CAXLJM020000057">
    <property type="protein sequence ID" value="CAL8117886.1"/>
    <property type="molecule type" value="Genomic_DNA"/>
</dbReference>
<dbReference type="InterPro" id="IPR002516">
    <property type="entry name" value="Glyco_trans_11"/>
</dbReference>
<evidence type="ECO:0000313" key="5">
    <source>
        <dbReference type="Proteomes" id="UP001642540"/>
    </source>
</evidence>
<protein>
    <recommendedName>
        <fullName evidence="3">L-Fucosyltransferase</fullName>
        <ecNumber evidence="3">2.4.1.-</ecNumber>
    </recommendedName>
</protein>
<reference evidence="4 5" key="1">
    <citation type="submission" date="2024-08" db="EMBL/GenBank/DDBJ databases">
        <authorList>
            <person name="Cucini C."/>
            <person name="Frati F."/>
        </authorList>
    </citation>
    <scope>NUCLEOTIDE SEQUENCE [LARGE SCALE GENOMIC DNA]</scope>
</reference>
<gene>
    <name evidence="4" type="ORF">ODALV1_LOCUS17883</name>
</gene>
<proteinExistence type="inferred from homology"/>
<keyword evidence="3" id="KW-0812">Transmembrane</keyword>
<keyword evidence="1 3" id="KW-0328">Glycosyltransferase</keyword>
<comment type="caution">
    <text evidence="4">The sequence shown here is derived from an EMBL/GenBank/DDBJ whole genome shotgun (WGS) entry which is preliminary data.</text>
</comment>
<evidence type="ECO:0000313" key="4">
    <source>
        <dbReference type="EMBL" id="CAL8117886.1"/>
    </source>
</evidence>
<keyword evidence="3" id="KW-0472">Membrane</keyword>
<dbReference type="Pfam" id="PF01531">
    <property type="entry name" value="Glyco_transf_11"/>
    <property type="match status" value="1"/>
</dbReference>
<dbReference type="Gene3D" id="3.40.50.11350">
    <property type="match status" value="1"/>
</dbReference>
<dbReference type="PANTHER" id="PTHR11927">
    <property type="entry name" value="GALACTOSIDE 2-L-FUCOSYLTRANSFERASE"/>
    <property type="match status" value="1"/>
</dbReference>
<evidence type="ECO:0000256" key="3">
    <source>
        <dbReference type="RuleBase" id="RU363129"/>
    </source>
</evidence>
<evidence type="ECO:0000256" key="2">
    <source>
        <dbReference type="ARBA" id="ARBA00022679"/>
    </source>
</evidence>
<keyword evidence="3" id="KW-0325">Glycoprotein</keyword>
<feature type="transmembrane region" description="Helical" evidence="3">
    <location>
        <begin position="12"/>
        <end position="30"/>
    </location>
</feature>
<comment type="similarity">
    <text evidence="3">Belongs to the glycosyltransferase 11 family.</text>
</comment>
<comment type="subcellular location">
    <subcellularLocation>
        <location evidence="3">Golgi apparatus</location>
        <location evidence="3">Golgi stack membrane</location>
        <topology evidence="3">Single-pass type II membrane protein</topology>
    </subcellularLocation>
</comment>
<sequence>MRGDFLHRNKAEIGITIVSSVALFLLYFNFSVKVQDPILQWKLGAINPHEVREEDIFKSGRQMKIFFEKALPPHGVLVRTKGGIGNQLFQYACSYALSKDLNRTLYTWFIPSRDPATRQFHPGNREFVLDHFNIPIDNIVDKTTRINGLASVNDKDLLERTFRNSSNFLRQSDYCQSEVYWEKYKDEIKSIFQPRLEAINLPKLQKFIDRIKNSESVAVHVRRGDFTKPNLNYFYVPISYQRKAIRKMVKILESRGKTNPIFFVFSDDIWATSKKLKDFEKKYEMVYVSSAGTTSIEDFYLMTMCKHNIIPDSTFSWWTAYLNPNPDKIVIASAFSPKFWKLWRNKNEKTFYMKLHGTLYHPKEWIVIDPFSGGL</sequence>
<keyword evidence="3" id="KW-1133">Transmembrane helix</keyword>
<dbReference type="PANTHER" id="PTHR11927:SF9">
    <property type="entry name" value="L-FUCOSYLTRANSFERASE"/>
    <property type="match status" value="1"/>
</dbReference>
<keyword evidence="5" id="KW-1185">Reference proteome</keyword>
<evidence type="ECO:0000256" key="1">
    <source>
        <dbReference type="ARBA" id="ARBA00022676"/>
    </source>
</evidence>
<dbReference type="Proteomes" id="UP001642540">
    <property type="component" value="Unassembled WGS sequence"/>
</dbReference>
<keyword evidence="3" id="KW-0333">Golgi apparatus</keyword>
<dbReference type="CDD" id="cd11301">
    <property type="entry name" value="Fut1_Fut2_like"/>
    <property type="match status" value="1"/>
</dbReference>
<keyword evidence="3" id="KW-0735">Signal-anchor</keyword>
<comment type="pathway">
    <text evidence="3">Protein modification; protein glycosylation.</text>
</comment>
<accession>A0ABP1R207</accession>